<reference evidence="9 10" key="1">
    <citation type="submission" date="2019-07" db="EMBL/GenBank/DDBJ databases">
        <authorList>
            <person name="Zhao L.H."/>
        </authorList>
    </citation>
    <scope>NUCLEOTIDE SEQUENCE [LARGE SCALE GENOMIC DNA]</scope>
    <source>
        <strain evidence="9 10">Co35</strain>
    </source>
</reference>
<organism evidence="9 10">
    <name type="scientific">Aeromicrobium piscarium</name>
    <dbReference type="NCBI Taxonomy" id="2590901"/>
    <lineage>
        <taxon>Bacteria</taxon>
        <taxon>Bacillati</taxon>
        <taxon>Actinomycetota</taxon>
        <taxon>Actinomycetes</taxon>
        <taxon>Propionibacteriales</taxon>
        <taxon>Nocardioidaceae</taxon>
        <taxon>Aeromicrobium</taxon>
    </lineage>
</organism>
<evidence type="ECO:0000256" key="1">
    <source>
        <dbReference type="ARBA" id="ARBA00004651"/>
    </source>
</evidence>
<gene>
    <name evidence="9" type="ORF">FNM00_16125</name>
</gene>
<dbReference type="PANTHER" id="PTHR30353:SF0">
    <property type="entry name" value="TRANSMEMBRANE PROTEIN"/>
    <property type="match status" value="1"/>
</dbReference>
<feature type="transmembrane region" description="Helical" evidence="7">
    <location>
        <begin position="7"/>
        <end position="28"/>
    </location>
</feature>
<dbReference type="EMBL" id="VLNT01000019">
    <property type="protein sequence ID" value="TSD57523.1"/>
    <property type="molecule type" value="Genomic_DNA"/>
</dbReference>
<evidence type="ECO:0000259" key="8">
    <source>
        <dbReference type="Pfam" id="PF09335"/>
    </source>
</evidence>
<accession>A0A554RTV6</accession>
<dbReference type="GO" id="GO:0005886">
    <property type="term" value="C:plasma membrane"/>
    <property type="evidence" value="ECO:0007669"/>
    <property type="project" value="UniProtKB-SubCell"/>
</dbReference>
<sequence>MVADDLGWVHLVVLVAVIAFGAVVPVVPTGPTLAAAAVLAHDEAPWELLLVLAAGWLGAYLGDCVVFVVFSATGGRVADKVPWLRADRPAVTRMRTRIEENDVAAMTVSRLIPAGRLPVLIAAALSGYPWHRFAVTCVFSAGAWAVLYVGIGVLGGAVVPSNTVALIAAVVVAFAVGVVPKAMPRRHAT</sequence>
<evidence type="ECO:0000256" key="7">
    <source>
        <dbReference type="RuleBase" id="RU367016"/>
    </source>
</evidence>
<protein>
    <recommendedName>
        <fullName evidence="8">VTT domain-containing protein</fullName>
    </recommendedName>
</protein>
<evidence type="ECO:0000256" key="4">
    <source>
        <dbReference type="ARBA" id="ARBA00022692"/>
    </source>
</evidence>
<dbReference type="AlphaFoldDB" id="A0A554RTV6"/>
<dbReference type="Proteomes" id="UP000316988">
    <property type="component" value="Unassembled WGS sequence"/>
</dbReference>
<dbReference type="OrthoDB" id="5189166at2"/>
<comment type="subcellular location">
    <subcellularLocation>
        <location evidence="1 7">Cell membrane</location>
        <topology evidence="1 7">Multi-pass membrane protein</topology>
    </subcellularLocation>
</comment>
<comment type="caution">
    <text evidence="9">The sequence shown here is derived from an EMBL/GenBank/DDBJ whole genome shotgun (WGS) entry which is preliminary data.</text>
</comment>
<evidence type="ECO:0000313" key="10">
    <source>
        <dbReference type="Proteomes" id="UP000316988"/>
    </source>
</evidence>
<keyword evidence="10" id="KW-1185">Reference proteome</keyword>
<name>A0A554RTV6_9ACTN</name>
<keyword evidence="4 7" id="KW-0812">Transmembrane</keyword>
<evidence type="ECO:0000256" key="3">
    <source>
        <dbReference type="ARBA" id="ARBA00022475"/>
    </source>
</evidence>
<keyword evidence="6 7" id="KW-0472">Membrane</keyword>
<proteinExistence type="inferred from homology"/>
<dbReference type="Pfam" id="PF09335">
    <property type="entry name" value="VTT_dom"/>
    <property type="match status" value="1"/>
</dbReference>
<feature type="transmembrane region" description="Helical" evidence="7">
    <location>
        <begin position="48"/>
        <end position="70"/>
    </location>
</feature>
<dbReference type="PANTHER" id="PTHR30353">
    <property type="entry name" value="INNER MEMBRANE PROTEIN DEDA-RELATED"/>
    <property type="match status" value="1"/>
</dbReference>
<dbReference type="InterPro" id="IPR032816">
    <property type="entry name" value="VTT_dom"/>
</dbReference>
<keyword evidence="3 7" id="KW-1003">Cell membrane</keyword>
<dbReference type="InterPro" id="IPR032818">
    <property type="entry name" value="DedA-like"/>
</dbReference>
<feature type="transmembrane region" description="Helical" evidence="7">
    <location>
        <begin position="164"/>
        <end position="183"/>
    </location>
</feature>
<comment type="similarity">
    <text evidence="2 7">Belongs to the DedA family.</text>
</comment>
<feature type="transmembrane region" description="Helical" evidence="7">
    <location>
        <begin position="133"/>
        <end position="158"/>
    </location>
</feature>
<evidence type="ECO:0000313" key="9">
    <source>
        <dbReference type="EMBL" id="TSD57523.1"/>
    </source>
</evidence>
<evidence type="ECO:0000256" key="6">
    <source>
        <dbReference type="ARBA" id="ARBA00023136"/>
    </source>
</evidence>
<keyword evidence="5 7" id="KW-1133">Transmembrane helix</keyword>
<feature type="domain" description="VTT" evidence="8">
    <location>
        <begin position="27"/>
        <end position="153"/>
    </location>
</feature>
<evidence type="ECO:0000256" key="2">
    <source>
        <dbReference type="ARBA" id="ARBA00010792"/>
    </source>
</evidence>
<evidence type="ECO:0000256" key="5">
    <source>
        <dbReference type="ARBA" id="ARBA00022989"/>
    </source>
</evidence>